<reference evidence="3" key="1">
    <citation type="submission" date="2023-08" db="EMBL/GenBank/DDBJ databases">
        <title>Black Yeasts Isolated from many extreme environments.</title>
        <authorList>
            <person name="Coleine C."/>
            <person name="Stajich J.E."/>
            <person name="Selbmann L."/>
        </authorList>
    </citation>
    <scope>NUCLEOTIDE SEQUENCE</scope>
    <source>
        <strain evidence="3">CCFEE 5810</strain>
    </source>
</reference>
<dbReference type="SUPFAM" id="SSF54695">
    <property type="entry name" value="POZ domain"/>
    <property type="match status" value="1"/>
</dbReference>
<dbReference type="Pfam" id="PF00651">
    <property type="entry name" value="BTB"/>
    <property type="match status" value="1"/>
</dbReference>
<dbReference type="Gene3D" id="3.30.710.10">
    <property type="entry name" value="Potassium Channel Kv1.1, Chain A"/>
    <property type="match status" value="1"/>
</dbReference>
<protein>
    <recommendedName>
        <fullName evidence="2">BTB domain-containing protein</fullName>
    </recommendedName>
</protein>
<feature type="region of interest" description="Disordered" evidence="1">
    <location>
        <begin position="1"/>
        <end position="21"/>
    </location>
</feature>
<evidence type="ECO:0000313" key="4">
    <source>
        <dbReference type="Proteomes" id="UP001310594"/>
    </source>
</evidence>
<proteinExistence type="predicted"/>
<dbReference type="PROSITE" id="PS50097">
    <property type="entry name" value="BTB"/>
    <property type="match status" value="1"/>
</dbReference>
<dbReference type="InterPro" id="IPR011333">
    <property type="entry name" value="SKP1/BTB/POZ_sf"/>
</dbReference>
<sequence>MSYFGGQPTNPFGASTPKPPILKRQVPPLPEILDMATLADIRCSVNIFSPATGEIIEVVVGVEKRKFHVHDQILRSGSAFFKTALNKEWKEGKTRVVLLPDDAASLVDHYVQWLYTGKVGVTLDNGKTDYATLAGLYCLGEKLMHDAFQDRIVDAFVSGTREPNKNTGHPTTCSFPMKDVVDDIYKGTPKGSPARRLMVDMHVMQGTSGWIDVEHPESVNHEFAVDLAFAMMQERAVTGETKAKHAELNRGIPCSYHKHGKDGVCGGKA</sequence>
<dbReference type="PANTHER" id="PTHR47843:SF2">
    <property type="entry name" value="BTB DOMAIN-CONTAINING PROTEIN"/>
    <property type="match status" value="1"/>
</dbReference>
<dbReference type="AlphaFoldDB" id="A0AAN7ZYC5"/>
<dbReference type="EMBL" id="JAVRQU010000023">
    <property type="protein sequence ID" value="KAK5690881.1"/>
    <property type="molecule type" value="Genomic_DNA"/>
</dbReference>
<evidence type="ECO:0000313" key="3">
    <source>
        <dbReference type="EMBL" id="KAK5690881.1"/>
    </source>
</evidence>
<feature type="domain" description="BTB" evidence="2">
    <location>
        <begin position="56"/>
        <end position="123"/>
    </location>
</feature>
<gene>
    <name evidence="3" type="ORF">LTR97_012044</name>
</gene>
<dbReference type="Proteomes" id="UP001310594">
    <property type="component" value="Unassembled WGS sequence"/>
</dbReference>
<comment type="caution">
    <text evidence="3">The sequence shown here is derived from an EMBL/GenBank/DDBJ whole genome shotgun (WGS) entry which is preliminary data.</text>
</comment>
<name>A0AAN7ZYC5_9PEZI</name>
<dbReference type="PANTHER" id="PTHR47843">
    <property type="entry name" value="BTB DOMAIN-CONTAINING PROTEIN-RELATED"/>
    <property type="match status" value="1"/>
</dbReference>
<evidence type="ECO:0000256" key="1">
    <source>
        <dbReference type="SAM" id="MobiDB-lite"/>
    </source>
</evidence>
<accession>A0AAN7ZYC5</accession>
<dbReference type="InterPro" id="IPR000210">
    <property type="entry name" value="BTB/POZ_dom"/>
</dbReference>
<dbReference type="CDD" id="cd18186">
    <property type="entry name" value="BTB_POZ_ZBTB_KLHL-like"/>
    <property type="match status" value="1"/>
</dbReference>
<organism evidence="3 4">
    <name type="scientific">Elasticomyces elasticus</name>
    <dbReference type="NCBI Taxonomy" id="574655"/>
    <lineage>
        <taxon>Eukaryota</taxon>
        <taxon>Fungi</taxon>
        <taxon>Dikarya</taxon>
        <taxon>Ascomycota</taxon>
        <taxon>Pezizomycotina</taxon>
        <taxon>Dothideomycetes</taxon>
        <taxon>Dothideomycetidae</taxon>
        <taxon>Mycosphaerellales</taxon>
        <taxon>Teratosphaeriaceae</taxon>
        <taxon>Elasticomyces</taxon>
    </lineage>
</organism>
<evidence type="ECO:0000259" key="2">
    <source>
        <dbReference type="PROSITE" id="PS50097"/>
    </source>
</evidence>